<reference evidence="2 3" key="1">
    <citation type="submission" date="2017-06" db="EMBL/GenBank/DDBJ databases">
        <authorList>
            <person name="Kim H.J."/>
            <person name="Triplett B.A."/>
        </authorList>
    </citation>
    <scope>NUCLEOTIDE SEQUENCE [LARGE SCALE GENOMIC DNA]</scope>
    <source>
        <strain evidence="2 3">DSM 44715</strain>
    </source>
</reference>
<accession>A0A239NGH8</accession>
<evidence type="ECO:0000313" key="3">
    <source>
        <dbReference type="Proteomes" id="UP000198318"/>
    </source>
</evidence>
<gene>
    <name evidence="2" type="ORF">SAMN05443665_104120</name>
</gene>
<dbReference type="RefSeq" id="WP_089329787.1">
    <property type="nucleotide sequence ID" value="NZ_FZOR01000041.1"/>
</dbReference>
<dbReference type="AlphaFoldDB" id="A0A239NGH8"/>
<organism evidence="2 3">
    <name type="scientific">Actinomadura meyerae</name>
    <dbReference type="NCBI Taxonomy" id="240840"/>
    <lineage>
        <taxon>Bacteria</taxon>
        <taxon>Bacillati</taxon>
        <taxon>Actinomycetota</taxon>
        <taxon>Actinomycetes</taxon>
        <taxon>Streptosporangiales</taxon>
        <taxon>Thermomonosporaceae</taxon>
        <taxon>Actinomadura</taxon>
    </lineage>
</organism>
<sequence length="336" mass="37188">MTTEVPENGNGPRLKKTEGQPNRSAAGLERLKDLAWQTLRTRRVQYVAYYIQGNQQFWQDTFDSDDEPGIDSLDDAKRKRESLHTSGQQLHYVVARLDKAFVPVRSGRLIRCVFDVGDGALFYHSPFAGEYLVGAALAETPADEADAAMGHLCDLVRLARGYGGHLNPGGMHSEYDVDVEEADLADDEPYIEESGLDGARAELAGHFRAALSPEALHFVTYLEGAEPVRSADLLRHPKLAALTVDTDHDERRKHYERIGKLTYITSHRLDRTLLPLLGGTLRRVVLDVEAGALYYRRLGRDAALIGVTLDQAKVAVAEATMNTLAQAIADLEPRPE</sequence>
<dbReference type="OrthoDB" id="3354731at2"/>
<dbReference type="Proteomes" id="UP000198318">
    <property type="component" value="Unassembled WGS sequence"/>
</dbReference>
<evidence type="ECO:0000256" key="1">
    <source>
        <dbReference type="SAM" id="MobiDB-lite"/>
    </source>
</evidence>
<dbReference type="EMBL" id="FZOR01000041">
    <property type="protein sequence ID" value="SNT54006.1"/>
    <property type="molecule type" value="Genomic_DNA"/>
</dbReference>
<keyword evidence="3" id="KW-1185">Reference proteome</keyword>
<name>A0A239NGH8_9ACTN</name>
<feature type="region of interest" description="Disordered" evidence="1">
    <location>
        <begin position="1"/>
        <end position="24"/>
    </location>
</feature>
<evidence type="ECO:0000313" key="2">
    <source>
        <dbReference type="EMBL" id="SNT54006.1"/>
    </source>
</evidence>
<protein>
    <submittedName>
        <fullName evidence="2">Uncharacterized protein</fullName>
    </submittedName>
</protein>
<proteinExistence type="predicted"/>